<accession>A0A4Y7IQQ7</accession>
<proteinExistence type="predicted"/>
<evidence type="ECO:0000313" key="3">
    <source>
        <dbReference type="EMBL" id="RZC50466.1"/>
    </source>
</evidence>
<dbReference type="Proteomes" id="UP000316621">
    <property type="component" value="Chromosome 2"/>
</dbReference>
<organism evidence="3 4">
    <name type="scientific">Papaver somniferum</name>
    <name type="common">Opium poppy</name>
    <dbReference type="NCBI Taxonomy" id="3469"/>
    <lineage>
        <taxon>Eukaryota</taxon>
        <taxon>Viridiplantae</taxon>
        <taxon>Streptophyta</taxon>
        <taxon>Embryophyta</taxon>
        <taxon>Tracheophyta</taxon>
        <taxon>Spermatophyta</taxon>
        <taxon>Magnoliopsida</taxon>
        <taxon>Ranunculales</taxon>
        <taxon>Papaveraceae</taxon>
        <taxon>Papaveroideae</taxon>
        <taxon>Papaver</taxon>
    </lineage>
</organism>
<dbReference type="InterPro" id="IPR011333">
    <property type="entry name" value="SKP1/BTB/POZ_sf"/>
</dbReference>
<evidence type="ECO:0000259" key="2">
    <source>
        <dbReference type="Pfam" id="PF03931"/>
    </source>
</evidence>
<dbReference type="GO" id="GO:0006511">
    <property type="term" value="P:ubiquitin-dependent protein catabolic process"/>
    <property type="evidence" value="ECO:0007669"/>
    <property type="project" value="InterPro"/>
</dbReference>
<evidence type="ECO:0000256" key="1">
    <source>
        <dbReference type="ARBA" id="ARBA00004906"/>
    </source>
</evidence>
<dbReference type="InterPro" id="IPR016073">
    <property type="entry name" value="Skp1_comp_POZ"/>
</dbReference>
<dbReference type="EMBL" id="CM010716">
    <property type="protein sequence ID" value="RZC50466.1"/>
    <property type="molecule type" value="Genomic_DNA"/>
</dbReference>
<dbReference type="Gene3D" id="3.30.710.10">
    <property type="entry name" value="Potassium Channel Kv1.1, Chain A"/>
    <property type="match status" value="1"/>
</dbReference>
<dbReference type="InterPro" id="IPR016897">
    <property type="entry name" value="SKP1"/>
</dbReference>
<dbReference type="PANTHER" id="PTHR11165">
    <property type="entry name" value="SKP1"/>
    <property type="match status" value="1"/>
</dbReference>
<evidence type="ECO:0000313" key="4">
    <source>
        <dbReference type="Proteomes" id="UP000316621"/>
    </source>
</evidence>
<dbReference type="Gramene" id="RZC50466">
    <property type="protein sequence ID" value="RZC50466"/>
    <property type="gene ID" value="C5167_018889"/>
</dbReference>
<gene>
    <name evidence="3" type="ORF">C5167_018889</name>
</gene>
<name>A0A4Y7IQQ7_PAPSO</name>
<dbReference type="STRING" id="3469.A0A4Y7IQQ7"/>
<dbReference type="SUPFAM" id="SSF54695">
    <property type="entry name" value="POZ domain"/>
    <property type="match status" value="1"/>
</dbReference>
<dbReference type="AlphaFoldDB" id="A0A4Y7IQQ7"/>
<protein>
    <recommendedName>
        <fullName evidence="2">SKP1 component POZ domain-containing protein</fullName>
    </recommendedName>
</protein>
<reference evidence="3 4" key="1">
    <citation type="journal article" date="2018" name="Science">
        <title>The opium poppy genome and morphinan production.</title>
        <authorList>
            <person name="Guo L."/>
            <person name="Winzer T."/>
            <person name="Yang X."/>
            <person name="Li Y."/>
            <person name="Ning Z."/>
            <person name="He Z."/>
            <person name="Teodor R."/>
            <person name="Lu Y."/>
            <person name="Bowser T.A."/>
            <person name="Graham I.A."/>
            <person name="Ye K."/>
        </authorList>
    </citation>
    <scope>NUCLEOTIDE SEQUENCE [LARGE SCALE GENOMIC DNA]</scope>
    <source>
        <strain evidence="4">cv. HN1</strain>
        <tissue evidence="3">Leaves</tissue>
    </source>
</reference>
<keyword evidence="4" id="KW-1185">Reference proteome</keyword>
<dbReference type="Pfam" id="PF03931">
    <property type="entry name" value="Skp1_POZ"/>
    <property type="match status" value="1"/>
</dbReference>
<comment type="pathway">
    <text evidence="1">Protein modification; protein ubiquitination.</text>
</comment>
<sequence length="71" mass="8018">MFVIQEATALQSKTLEHMITDHNETQNDVNIPLTTTITGNVLAKVIEYLNKHAEAETSDADKKIWFCKVKS</sequence>
<feature type="domain" description="SKP1 component POZ" evidence="2">
    <location>
        <begin position="2"/>
        <end position="53"/>
    </location>
</feature>